<protein>
    <submittedName>
        <fullName evidence="3">Gfo/Idh/MocA family oxidoreductase</fullName>
    </submittedName>
</protein>
<dbReference type="InterPro" id="IPR000683">
    <property type="entry name" value="Gfo/Idh/MocA-like_OxRdtase_N"/>
</dbReference>
<evidence type="ECO:0000259" key="2">
    <source>
        <dbReference type="Pfam" id="PF22725"/>
    </source>
</evidence>
<dbReference type="InterPro" id="IPR055170">
    <property type="entry name" value="GFO_IDH_MocA-like_dom"/>
</dbReference>
<dbReference type="PANTHER" id="PTHR43249:SF1">
    <property type="entry name" value="D-GLUCOSIDE 3-DEHYDROGENASE"/>
    <property type="match status" value="1"/>
</dbReference>
<gene>
    <name evidence="3" type="ORF">GX662_03970</name>
</gene>
<accession>A0A847D3L2</accession>
<dbReference type="Pfam" id="PF22725">
    <property type="entry name" value="GFO_IDH_MocA_C3"/>
    <property type="match status" value="1"/>
</dbReference>
<dbReference type="RefSeq" id="WP_276644927.1">
    <property type="nucleotide sequence ID" value="NZ_JAAZCD010000089.1"/>
</dbReference>
<evidence type="ECO:0000313" key="3">
    <source>
        <dbReference type="EMBL" id="NLD31399.1"/>
    </source>
</evidence>
<evidence type="ECO:0000259" key="1">
    <source>
        <dbReference type="Pfam" id="PF01408"/>
    </source>
</evidence>
<feature type="domain" description="GFO/IDH/MocA-like oxidoreductase" evidence="2">
    <location>
        <begin position="128"/>
        <end position="251"/>
    </location>
</feature>
<dbReference type="Gene3D" id="3.30.360.10">
    <property type="entry name" value="Dihydrodipicolinate Reductase, domain 2"/>
    <property type="match status" value="1"/>
</dbReference>
<name>A0A847D3L2_9LACT</name>
<dbReference type="SUPFAM" id="SSF51735">
    <property type="entry name" value="NAD(P)-binding Rossmann-fold domains"/>
    <property type="match status" value="1"/>
</dbReference>
<dbReference type="PANTHER" id="PTHR43249">
    <property type="entry name" value="UDP-N-ACETYL-2-AMINO-2-DEOXY-D-GLUCURONATE OXIDASE"/>
    <property type="match status" value="1"/>
</dbReference>
<dbReference type="InterPro" id="IPR036291">
    <property type="entry name" value="NAD(P)-bd_dom_sf"/>
</dbReference>
<dbReference type="Proteomes" id="UP000589373">
    <property type="component" value="Unassembled WGS sequence"/>
</dbReference>
<sequence length="334" mass="36969">MFRVAIIGLGVIAPLHLNFLLNRADIELCAACDLDPAKASLVPESTAFYTDYAQMLDEVKPDVVHVCLPHYLHTIVSEAAAQRGIAVFCEKPLSTNYEGAKALASYEEKYGVKIGVCLQNRLNACTVKILELAQSGQYGKVLGIKGRVDWYRALSYYEAAPWRGTIAEAGSGAILNQAVHTLDIMTLFHDEDPVFVRGAMLHISGYPIEVEDTAVAQFDYADGCRCFFSATVINHSNEPIEVSVVLEQASLIIRGTRLYLVQNGQETLIQEDQLPEGEKFYYGAGHNICMTQYYAALEANTDLYIHPQDAMPAMRIFEAMRMSQERNGEAVAIE</sequence>
<feature type="non-terminal residue" evidence="3">
    <location>
        <position position="334"/>
    </location>
</feature>
<organism evidence="3 4">
    <name type="scientific">Trichococcus flocculiformis</name>
    <dbReference type="NCBI Taxonomy" id="82803"/>
    <lineage>
        <taxon>Bacteria</taxon>
        <taxon>Bacillati</taxon>
        <taxon>Bacillota</taxon>
        <taxon>Bacilli</taxon>
        <taxon>Lactobacillales</taxon>
        <taxon>Carnobacteriaceae</taxon>
        <taxon>Trichococcus</taxon>
    </lineage>
</organism>
<dbReference type="InterPro" id="IPR052515">
    <property type="entry name" value="Gfo/Idh/MocA_Oxidoreductase"/>
</dbReference>
<proteinExistence type="predicted"/>
<dbReference type="Gene3D" id="3.40.50.720">
    <property type="entry name" value="NAD(P)-binding Rossmann-like Domain"/>
    <property type="match status" value="1"/>
</dbReference>
<dbReference type="AlphaFoldDB" id="A0A847D3L2"/>
<feature type="domain" description="Gfo/Idh/MocA-like oxidoreductase N-terminal" evidence="1">
    <location>
        <begin position="2"/>
        <end position="116"/>
    </location>
</feature>
<dbReference type="SUPFAM" id="SSF55347">
    <property type="entry name" value="Glyceraldehyde-3-phosphate dehydrogenase-like, C-terminal domain"/>
    <property type="match status" value="1"/>
</dbReference>
<evidence type="ECO:0000313" key="4">
    <source>
        <dbReference type="Proteomes" id="UP000589373"/>
    </source>
</evidence>
<dbReference type="EMBL" id="JAAZCD010000089">
    <property type="protein sequence ID" value="NLD31399.1"/>
    <property type="molecule type" value="Genomic_DNA"/>
</dbReference>
<dbReference type="Pfam" id="PF01408">
    <property type="entry name" value="GFO_IDH_MocA"/>
    <property type="match status" value="1"/>
</dbReference>
<comment type="caution">
    <text evidence="3">The sequence shown here is derived from an EMBL/GenBank/DDBJ whole genome shotgun (WGS) entry which is preliminary data.</text>
</comment>
<dbReference type="GO" id="GO:0000166">
    <property type="term" value="F:nucleotide binding"/>
    <property type="evidence" value="ECO:0007669"/>
    <property type="project" value="InterPro"/>
</dbReference>
<reference evidence="3 4" key="1">
    <citation type="journal article" date="2020" name="Biotechnol. Biofuels">
        <title>New insights from the biogas microbiome by comprehensive genome-resolved metagenomics of nearly 1600 species originating from multiple anaerobic digesters.</title>
        <authorList>
            <person name="Campanaro S."/>
            <person name="Treu L."/>
            <person name="Rodriguez-R L.M."/>
            <person name="Kovalovszki A."/>
            <person name="Ziels R.M."/>
            <person name="Maus I."/>
            <person name="Zhu X."/>
            <person name="Kougias P.G."/>
            <person name="Basile A."/>
            <person name="Luo G."/>
            <person name="Schluter A."/>
            <person name="Konstantinidis K.T."/>
            <person name="Angelidaki I."/>
        </authorList>
    </citation>
    <scope>NUCLEOTIDE SEQUENCE [LARGE SCALE GENOMIC DNA]</scope>
    <source>
        <strain evidence="3">AS07pgkLD_105</strain>
    </source>
</reference>